<name>A0A6J4GB25_9FLAO</name>
<keyword evidence="4" id="KW-1185">Reference proteome</keyword>
<feature type="coiled-coil region" evidence="1">
    <location>
        <begin position="6"/>
        <end position="33"/>
    </location>
</feature>
<keyword evidence="2" id="KW-1133">Transmembrane helix</keyword>
<evidence type="ECO:0000313" key="3">
    <source>
        <dbReference type="EMBL" id="CAA9195247.1"/>
    </source>
</evidence>
<feature type="transmembrane region" description="Helical" evidence="2">
    <location>
        <begin position="34"/>
        <end position="51"/>
    </location>
</feature>
<gene>
    <name evidence="3" type="ORF">FLA105534_00545</name>
</gene>
<keyword evidence="2" id="KW-0472">Membrane</keyword>
<proteinExistence type="predicted"/>
<sequence>MEDKYQKIIDDENKRLNERIAKIERDHKRVIRRIYISAIIIIVVTIYFCLIA</sequence>
<dbReference type="Proteomes" id="UP000479938">
    <property type="component" value="Unassembled WGS sequence"/>
</dbReference>
<evidence type="ECO:0000256" key="1">
    <source>
        <dbReference type="SAM" id="Coils"/>
    </source>
</evidence>
<reference evidence="3 4" key="1">
    <citation type="submission" date="2020-02" db="EMBL/GenBank/DDBJ databases">
        <authorList>
            <person name="Criscuolo A."/>
        </authorList>
    </citation>
    <scope>NUCLEOTIDE SEQUENCE [LARGE SCALE GENOMIC DNA]</scope>
    <source>
        <strain evidence="3">CIP105534</strain>
    </source>
</reference>
<keyword evidence="2" id="KW-0812">Transmembrane</keyword>
<dbReference type="AlphaFoldDB" id="A0A6J4GB25"/>
<evidence type="ECO:0000313" key="4">
    <source>
        <dbReference type="Proteomes" id="UP000479938"/>
    </source>
</evidence>
<dbReference type="EMBL" id="CADCSU010000036">
    <property type="protein sequence ID" value="CAA9195247.1"/>
    <property type="molecule type" value="Genomic_DNA"/>
</dbReference>
<organism evidence="3 4">
    <name type="scientific">Flavobacterium bizetiae</name>
    <dbReference type="NCBI Taxonomy" id="2704140"/>
    <lineage>
        <taxon>Bacteria</taxon>
        <taxon>Pseudomonadati</taxon>
        <taxon>Bacteroidota</taxon>
        <taxon>Flavobacteriia</taxon>
        <taxon>Flavobacteriales</taxon>
        <taxon>Flavobacteriaceae</taxon>
        <taxon>Flavobacterium</taxon>
    </lineage>
</organism>
<evidence type="ECO:0000256" key="2">
    <source>
        <dbReference type="SAM" id="Phobius"/>
    </source>
</evidence>
<protein>
    <submittedName>
        <fullName evidence="3">Uncharacterized protein</fullName>
    </submittedName>
</protein>
<accession>A0A6J4GB25</accession>
<keyword evidence="1" id="KW-0175">Coiled coil</keyword>